<proteinExistence type="predicted"/>
<dbReference type="Proteomes" id="UP000307720">
    <property type="component" value="Unassembled WGS sequence"/>
</dbReference>
<organism evidence="1 2">
    <name type="scientific">Hominisplanchenecus murintestinalis</name>
    <dbReference type="NCBI Taxonomy" id="2941517"/>
    <lineage>
        <taxon>Bacteria</taxon>
        <taxon>Bacillati</taxon>
        <taxon>Bacillota</taxon>
        <taxon>Clostridia</taxon>
        <taxon>Lachnospirales</taxon>
        <taxon>Lachnospiraceae</taxon>
        <taxon>Hominisplanchenecus</taxon>
    </lineage>
</organism>
<sequence>MQEKDFYLYIDGQPVPVSREVYREYYRAEDKERYFMGKLKKGRTKVNPETQEIQYIPSRELSYEQLAEQDWQFTASGDSVEDRVVRAAMMEKLQAVLQSLSAEELALLNELFYLEKTEREVAGMYAVSQNTIHYRKNRLLDKLRKMMEK</sequence>
<comment type="caution">
    <text evidence="1">The sequence shown here is derived from an EMBL/GenBank/DDBJ whole genome shotgun (WGS) entry which is preliminary data.</text>
</comment>
<protein>
    <submittedName>
        <fullName evidence="1">Sigma-70 family RNA polymerase sigma factor</fullName>
    </submittedName>
</protein>
<name>A0AC61QYW9_9FIRM</name>
<gene>
    <name evidence="1" type="ORF">E5357_09170</name>
</gene>
<evidence type="ECO:0000313" key="2">
    <source>
        <dbReference type="Proteomes" id="UP000307720"/>
    </source>
</evidence>
<dbReference type="EMBL" id="SRZB01000018">
    <property type="protein sequence ID" value="TGX98378.1"/>
    <property type="molecule type" value="Genomic_DNA"/>
</dbReference>
<evidence type="ECO:0000313" key="1">
    <source>
        <dbReference type="EMBL" id="TGX98378.1"/>
    </source>
</evidence>
<accession>A0AC61QYW9</accession>
<reference evidence="1" key="1">
    <citation type="submission" date="2019-04" db="EMBL/GenBank/DDBJ databases">
        <title>Microbes associate with the intestines of laboratory mice.</title>
        <authorList>
            <person name="Navarre W."/>
            <person name="Wong E."/>
            <person name="Huang K."/>
            <person name="Tropini C."/>
            <person name="Ng K."/>
            <person name="Yu B."/>
        </authorList>
    </citation>
    <scope>NUCLEOTIDE SEQUENCE</scope>
    <source>
        <strain evidence="1">NM72_1-8</strain>
    </source>
</reference>
<keyword evidence="2" id="KW-1185">Reference proteome</keyword>